<evidence type="ECO:0000256" key="2">
    <source>
        <dbReference type="ARBA" id="ARBA00007117"/>
    </source>
</evidence>
<keyword evidence="3" id="KW-0156">Chromatin regulator</keyword>
<dbReference type="InterPro" id="IPR012423">
    <property type="entry name" value="Eaf7/MRGBP"/>
</dbReference>
<dbReference type="PANTHER" id="PTHR13581">
    <property type="entry name" value="MRG-BINDING PROTEIN"/>
    <property type="match status" value="1"/>
</dbReference>
<sequence length="242" mass="26520">MQAERVPFLDTVEGEVLLFHAIADARPVGINAHFNMLQIWLALRRETPEPIQVGDLWAKLQTLYDMDALSAIDLESDKYYTDPTTSRNIPIPPPAPSDNLDKHPFFRREYALEHDEYIDSLIVARRMRSTPSVSPPPPPLPRPKGKGKPRGKKVKGLKDTGLVPDSDSSALTEDGQEEAAATPKGSAFTGTDAGTEEPEEEDADRDASPAPTKKARTAKATATKKAQAKTRAATAAKKKKRK</sequence>
<dbReference type="GO" id="GO:0006357">
    <property type="term" value="P:regulation of transcription by RNA polymerase II"/>
    <property type="evidence" value="ECO:0007669"/>
    <property type="project" value="TreeGrafter"/>
</dbReference>
<evidence type="ECO:0000256" key="3">
    <source>
        <dbReference type="ARBA" id="ARBA00022853"/>
    </source>
</evidence>
<name>A0A0D7BNT5_9AGAR</name>
<feature type="compositionally biased region" description="Basic residues" evidence="7">
    <location>
        <begin position="143"/>
        <end position="155"/>
    </location>
</feature>
<keyword evidence="6" id="KW-0539">Nucleus</keyword>
<comment type="subcellular location">
    <subcellularLocation>
        <location evidence="1">Nucleus</location>
    </subcellularLocation>
</comment>
<evidence type="ECO:0000256" key="7">
    <source>
        <dbReference type="SAM" id="MobiDB-lite"/>
    </source>
</evidence>
<dbReference type="OrthoDB" id="5595141at2759"/>
<proteinExistence type="inferred from homology"/>
<keyword evidence="5" id="KW-0804">Transcription</keyword>
<evidence type="ECO:0000256" key="5">
    <source>
        <dbReference type="ARBA" id="ARBA00023163"/>
    </source>
</evidence>
<reference evidence="8 9" key="1">
    <citation type="journal article" date="2015" name="Fungal Genet. Biol.">
        <title>Evolution of novel wood decay mechanisms in Agaricales revealed by the genome sequences of Fistulina hepatica and Cylindrobasidium torrendii.</title>
        <authorList>
            <person name="Floudas D."/>
            <person name="Held B.W."/>
            <person name="Riley R."/>
            <person name="Nagy L.G."/>
            <person name="Koehler G."/>
            <person name="Ransdell A.S."/>
            <person name="Younus H."/>
            <person name="Chow J."/>
            <person name="Chiniquy J."/>
            <person name="Lipzen A."/>
            <person name="Tritt A."/>
            <person name="Sun H."/>
            <person name="Haridas S."/>
            <person name="LaButti K."/>
            <person name="Ohm R.A."/>
            <person name="Kues U."/>
            <person name="Blanchette R.A."/>
            <person name="Grigoriev I.V."/>
            <person name="Minto R.E."/>
            <person name="Hibbett D.S."/>
        </authorList>
    </citation>
    <scope>NUCLEOTIDE SEQUENCE [LARGE SCALE GENOMIC DNA]</scope>
    <source>
        <strain evidence="8 9">FP15055 ss-10</strain>
    </source>
</reference>
<evidence type="ECO:0000256" key="6">
    <source>
        <dbReference type="ARBA" id="ARBA00023242"/>
    </source>
</evidence>
<feature type="compositionally biased region" description="Pro residues" evidence="7">
    <location>
        <begin position="133"/>
        <end position="142"/>
    </location>
</feature>
<dbReference type="GO" id="GO:0035267">
    <property type="term" value="C:NuA4 histone acetyltransferase complex"/>
    <property type="evidence" value="ECO:0007669"/>
    <property type="project" value="TreeGrafter"/>
</dbReference>
<keyword evidence="9" id="KW-1185">Reference proteome</keyword>
<dbReference type="PANTHER" id="PTHR13581:SF5">
    <property type="entry name" value="MRG_MORF4L-BINDING PROTEIN"/>
    <property type="match status" value="1"/>
</dbReference>
<dbReference type="STRING" id="1314674.A0A0D7BNT5"/>
<evidence type="ECO:0000313" key="8">
    <source>
        <dbReference type="EMBL" id="KIY71231.1"/>
    </source>
</evidence>
<protein>
    <recommendedName>
        <fullName evidence="10">Chromatin modification-related protein EAF7</fullName>
    </recommendedName>
</protein>
<dbReference type="Pfam" id="PF07904">
    <property type="entry name" value="Eaf7"/>
    <property type="match status" value="1"/>
</dbReference>
<dbReference type="GO" id="GO:0006325">
    <property type="term" value="P:chromatin organization"/>
    <property type="evidence" value="ECO:0007669"/>
    <property type="project" value="UniProtKB-KW"/>
</dbReference>
<gene>
    <name evidence="8" type="ORF">CYLTODRAFT_487447</name>
</gene>
<dbReference type="GO" id="GO:0005634">
    <property type="term" value="C:nucleus"/>
    <property type="evidence" value="ECO:0007669"/>
    <property type="project" value="UniProtKB-SubCell"/>
</dbReference>
<accession>A0A0D7BNT5</accession>
<dbReference type="Proteomes" id="UP000054007">
    <property type="component" value="Unassembled WGS sequence"/>
</dbReference>
<evidence type="ECO:0008006" key="10">
    <source>
        <dbReference type="Google" id="ProtNLM"/>
    </source>
</evidence>
<comment type="similarity">
    <text evidence="2">Belongs to the EAF7 family.</text>
</comment>
<dbReference type="EMBL" id="KN880457">
    <property type="protein sequence ID" value="KIY71231.1"/>
    <property type="molecule type" value="Genomic_DNA"/>
</dbReference>
<feature type="compositionally biased region" description="Acidic residues" evidence="7">
    <location>
        <begin position="194"/>
        <end position="204"/>
    </location>
</feature>
<dbReference type="AlphaFoldDB" id="A0A0D7BNT5"/>
<feature type="compositionally biased region" description="Low complexity" evidence="7">
    <location>
        <begin position="208"/>
        <end position="235"/>
    </location>
</feature>
<organism evidence="8 9">
    <name type="scientific">Cylindrobasidium torrendii FP15055 ss-10</name>
    <dbReference type="NCBI Taxonomy" id="1314674"/>
    <lineage>
        <taxon>Eukaryota</taxon>
        <taxon>Fungi</taxon>
        <taxon>Dikarya</taxon>
        <taxon>Basidiomycota</taxon>
        <taxon>Agaricomycotina</taxon>
        <taxon>Agaricomycetes</taxon>
        <taxon>Agaricomycetidae</taxon>
        <taxon>Agaricales</taxon>
        <taxon>Marasmiineae</taxon>
        <taxon>Physalacriaceae</taxon>
        <taxon>Cylindrobasidium</taxon>
    </lineage>
</organism>
<keyword evidence="4" id="KW-0805">Transcription regulation</keyword>
<evidence type="ECO:0000256" key="4">
    <source>
        <dbReference type="ARBA" id="ARBA00023015"/>
    </source>
</evidence>
<evidence type="ECO:0000313" key="9">
    <source>
        <dbReference type="Proteomes" id="UP000054007"/>
    </source>
</evidence>
<evidence type="ECO:0000256" key="1">
    <source>
        <dbReference type="ARBA" id="ARBA00004123"/>
    </source>
</evidence>
<feature type="region of interest" description="Disordered" evidence="7">
    <location>
        <begin position="82"/>
        <end position="102"/>
    </location>
</feature>
<feature type="region of interest" description="Disordered" evidence="7">
    <location>
        <begin position="128"/>
        <end position="242"/>
    </location>
</feature>